<protein>
    <submittedName>
        <fullName evidence="1">Uncharacterized protein</fullName>
    </submittedName>
</protein>
<sequence>MESEYFETSWKLKIQQIRRRLRTLFRNTLNRYSSKRKGYTRFLTDEEK</sequence>
<proteinExistence type="predicted"/>
<keyword evidence="2" id="KW-1185">Reference proteome</keyword>
<dbReference type="Proteomes" id="UP000752696">
    <property type="component" value="Unassembled WGS sequence"/>
</dbReference>
<gene>
    <name evidence="1" type="ORF">MHI_LOCUS45186</name>
</gene>
<dbReference type="AlphaFoldDB" id="A0A6V7GSN8"/>
<evidence type="ECO:0000313" key="1">
    <source>
        <dbReference type="EMBL" id="CAD1468454.1"/>
    </source>
</evidence>
<reference evidence="1" key="1">
    <citation type="submission" date="2020-07" db="EMBL/GenBank/DDBJ databases">
        <authorList>
            <person name="Nazaruddin N."/>
        </authorList>
    </citation>
    <scope>NUCLEOTIDE SEQUENCE</scope>
</reference>
<accession>A0A6V7GSN8</accession>
<evidence type="ECO:0000313" key="2">
    <source>
        <dbReference type="Proteomes" id="UP000752696"/>
    </source>
</evidence>
<comment type="caution">
    <text evidence="1">The sequence shown here is derived from an EMBL/GenBank/DDBJ whole genome shotgun (WGS) entry which is preliminary data.</text>
</comment>
<organism evidence="1 2">
    <name type="scientific">Heterotrigona itama</name>
    <dbReference type="NCBI Taxonomy" id="395501"/>
    <lineage>
        <taxon>Eukaryota</taxon>
        <taxon>Metazoa</taxon>
        <taxon>Ecdysozoa</taxon>
        <taxon>Arthropoda</taxon>
        <taxon>Hexapoda</taxon>
        <taxon>Insecta</taxon>
        <taxon>Pterygota</taxon>
        <taxon>Neoptera</taxon>
        <taxon>Endopterygota</taxon>
        <taxon>Hymenoptera</taxon>
        <taxon>Apocrita</taxon>
        <taxon>Aculeata</taxon>
        <taxon>Apoidea</taxon>
        <taxon>Anthophila</taxon>
        <taxon>Apidae</taxon>
        <taxon>Heterotrigona</taxon>
    </lineage>
</organism>
<name>A0A6V7GSN8_9HYME</name>
<dbReference type="EMBL" id="CAJDYZ010000560">
    <property type="protein sequence ID" value="CAD1468454.1"/>
    <property type="molecule type" value="Genomic_DNA"/>
</dbReference>
<feature type="non-terminal residue" evidence="1">
    <location>
        <position position="48"/>
    </location>
</feature>